<dbReference type="AlphaFoldDB" id="A0A891GTP7"/>
<evidence type="ECO:0000259" key="4">
    <source>
        <dbReference type="Pfam" id="PF00189"/>
    </source>
</evidence>
<dbReference type="GO" id="GO:0022627">
    <property type="term" value="C:cytosolic small ribosomal subunit"/>
    <property type="evidence" value="ECO:0007669"/>
    <property type="project" value="TreeGrafter"/>
</dbReference>
<keyword evidence="5" id="KW-0496">Mitochondrion</keyword>
<reference evidence="5" key="1">
    <citation type="journal article" date="2021" name="Mitochondrial DNA Part B Resour">
        <title>Complete mitochondrial genome of the harmful algal bloom species Thalassiosira nordenskioeldii (Mediophyceae, Bacillariophyta) from the east China sea.</title>
        <authorList>
            <person name="Liu K."/>
            <person name="Liu S."/>
            <person name="Chen Y."/>
            <person name="Liu F."/>
            <person name="Chen N."/>
        </authorList>
    </citation>
    <scope>NUCLEOTIDE SEQUENCE</scope>
    <source>
        <strain evidence="5">CNS00052</strain>
    </source>
</reference>
<dbReference type="PANTHER" id="PTHR11760">
    <property type="entry name" value="30S/40S RIBOSOMAL PROTEIN S3"/>
    <property type="match status" value="1"/>
</dbReference>
<feature type="domain" description="Small ribosomal subunit protein uS3 C-terminal" evidence="4">
    <location>
        <begin position="215"/>
        <end position="278"/>
    </location>
</feature>
<dbReference type="Pfam" id="PF00189">
    <property type="entry name" value="Ribosomal_S3_C"/>
    <property type="match status" value="1"/>
</dbReference>
<dbReference type="InterPro" id="IPR001351">
    <property type="entry name" value="Ribosomal_uS3_C"/>
</dbReference>
<gene>
    <name evidence="5" type="primary">rps3</name>
</gene>
<accession>A0A891GTP7</accession>
<evidence type="ECO:0000313" key="5">
    <source>
        <dbReference type="EMBL" id="QRK25905.1"/>
    </source>
</evidence>
<dbReference type="GeneID" id="67267232"/>
<dbReference type="GO" id="GO:0003735">
    <property type="term" value="F:structural constituent of ribosome"/>
    <property type="evidence" value="ECO:0007669"/>
    <property type="project" value="InterPro"/>
</dbReference>
<protein>
    <submittedName>
        <fullName evidence="5">Ribosomal protein S3</fullName>
    </submittedName>
</protein>
<keyword evidence="3" id="KW-0687">Ribonucleoprotein</keyword>
<geneLocation type="mitochondrion" evidence="5"/>
<evidence type="ECO:0000256" key="3">
    <source>
        <dbReference type="ARBA" id="ARBA00023274"/>
    </source>
</evidence>
<dbReference type="PANTHER" id="PTHR11760:SF19">
    <property type="entry name" value="SMALL RIBOSOMAL SUBUNIT PROTEIN US3C"/>
    <property type="match status" value="1"/>
</dbReference>
<evidence type="ECO:0000256" key="1">
    <source>
        <dbReference type="ARBA" id="ARBA00010761"/>
    </source>
</evidence>
<dbReference type="SUPFAM" id="SSF54821">
    <property type="entry name" value="Ribosomal protein S3 C-terminal domain"/>
    <property type="match status" value="1"/>
</dbReference>
<comment type="similarity">
    <text evidence="1">Belongs to the universal ribosomal protein uS3 family.</text>
</comment>
<evidence type="ECO:0000256" key="2">
    <source>
        <dbReference type="ARBA" id="ARBA00022980"/>
    </source>
</evidence>
<dbReference type="InterPro" id="IPR057258">
    <property type="entry name" value="Ribosomal_uS3"/>
</dbReference>
<organism evidence="5">
    <name type="scientific">Thalassiosira nordenskioeldii</name>
    <name type="common">Marine diatom</name>
    <dbReference type="NCBI Taxonomy" id="83372"/>
    <lineage>
        <taxon>Eukaryota</taxon>
        <taxon>Sar</taxon>
        <taxon>Stramenopiles</taxon>
        <taxon>Ochrophyta</taxon>
        <taxon>Bacillariophyta</taxon>
        <taxon>Coscinodiscophyceae</taxon>
        <taxon>Thalassiosirophycidae</taxon>
        <taxon>Thalassiosirales</taxon>
        <taxon>Thalassiosiraceae</taxon>
        <taxon>Thalassiosira</taxon>
    </lineage>
</organism>
<dbReference type="GO" id="GO:0006412">
    <property type="term" value="P:translation"/>
    <property type="evidence" value="ECO:0007669"/>
    <property type="project" value="InterPro"/>
</dbReference>
<dbReference type="EMBL" id="MW387419">
    <property type="protein sequence ID" value="QRK25905.1"/>
    <property type="molecule type" value="Genomic_DNA"/>
</dbReference>
<dbReference type="Gene3D" id="3.30.1140.32">
    <property type="entry name" value="Ribosomal protein S3, C-terminal domain"/>
    <property type="match status" value="1"/>
</dbReference>
<keyword evidence="2 5" id="KW-0689">Ribosomal protein</keyword>
<dbReference type="RefSeq" id="YP_010164002.1">
    <property type="nucleotide sequence ID" value="NC_057471.1"/>
</dbReference>
<dbReference type="InterPro" id="IPR036419">
    <property type="entry name" value="Ribosomal_S3_C_sf"/>
</dbReference>
<proteinExistence type="inferred from homology"/>
<name>A0A891GTP7_THANO</name>
<sequence>MGQKTDARIFRKGVKKKNWEVKYIEKSNEDFSLYVYKTLEIQKYLNRFFGLYKIKIHSCKIFYSDSSLQIFISFYVTTKTMYVIKKKLKKHCTIIKPKSIKGFYEILLESLATFTENKTNISVTMQNLNRCKSHPQIKDLKTIFKQLRRFVRNPFFKEAINILFVNISKRKSAKLLASFISDQFRLNQLRTSQMTISRKDNHFLGFLKQTIMLLIKSERSCLKGIKIVIKGRFNKAPRAKTNSIFFGKFSLQSFDSKIDYYQSTAYTINGTFGIKVWLCENDF</sequence>